<sequence length="711" mass="78726">MADTEQQDWPNRGLEILVPSYVLCALSICILSWRIAHGIQTKRKLLICDFLLVTASALDITAACIRWEVVEYGQGRHIADPSISKPNDVLDYSYYLWIIQIINLFGVVMLKFSIYAYLVALKFSKVYLGFVWASIIMVLVFNLLLPIMGVFCSTPFESNWNHGIEGKCFLETGAAGLSYMQAATNIVTDIVYVVSPIIYLSTVQLSRRTKWGLRVVFCLGLVVTGCSVVKATTLPVLFKTQDPTWDSTDLVVWSGIELSVGILIAALPPLRKQFDALFQRLLPSKSLNSRPIVRSPGGGMPLCEVSKASRRRNRIEGDGDDDDGDSERRILGALASKGEITKTVIHERAEPDQDENQVVARGPCMCLGANKDRDPAMMPKPSKRQKVRDPPTTNSHATSDQRPAPHNLPILSTNPGDLPHPTYQSYFIATSHAYGPLDKIRGVMAAAMEVSPPASPVATKHVANDAHTPSCPSCGSSIDTSALDDARQRIEELEAQMERLKEKATAAVDRCADYEDQIRSLKASQQPTLPRTQTSQSDNLIHTASSAFRPSIDASADPPRPTTANSTKTSRFSFITNRFPSPANTGAMPPPPPPPKDTPPDYALLNELERERALRAKAEARVQTVDTEIEELSVQLFSQANEMVAEERRARAKLEERIETLERRDREKMGRLDRLEKAVSRVERVKALLSEREDKLAEVPVAGMLSPRAKR</sequence>
<comment type="caution">
    <text evidence="11">The sequence shown here is derived from an EMBL/GenBank/DDBJ whole genome shotgun (WGS) entry which is preliminary data.</text>
</comment>
<feature type="transmembrane region" description="Helical" evidence="8">
    <location>
        <begin position="16"/>
        <end position="33"/>
    </location>
</feature>
<feature type="region of interest" description="Disordered" evidence="7">
    <location>
        <begin position="296"/>
        <end position="327"/>
    </location>
</feature>
<dbReference type="Gene3D" id="6.10.140.910">
    <property type="match status" value="1"/>
</dbReference>
<name>A0A364N6Q2_STELY</name>
<feature type="domain" description="GDP/GTP exchange factor Sec2 N-terminal" evidence="9">
    <location>
        <begin position="604"/>
        <end position="677"/>
    </location>
</feature>
<feature type="compositionally biased region" description="Pro residues" evidence="7">
    <location>
        <begin position="588"/>
        <end position="597"/>
    </location>
</feature>
<feature type="transmembrane region" description="Helical" evidence="8">
    <location>
        <begin position="179"/>
        <end position="199"/>
    </location>
</feature>
<keyword evidence="4 8" id="KW-0472">Membrane</keyword>
<dbReference type="InterPro" id="IPR009449">
    <property type="entry name" value="Sec2_N"/>
</dbReference>
<keyword evidence="3 8" id="KW-1133">Transmembrane helix</keyword>
<organism evidence="11 12">
    <name type="scientific">Stemphylium lycopersici</name>
    <name type="common">Tomato gray leaf spot disease fungus</name>
    <name type="synonym">Thyrospora lycopersici</name>
    <dbReference type="NCBI Taxonomy" id="183478"/>
    <lineage>
        <taxon>Eukaryota</taxon>
        <taxon>Fungi</taxon>
        <taxon>Dikarya</taxon>
        <taxon>Ascomycota</taxon>
        <taxon>Pezizomycotina</taxon>
        <taxon>Dothideomycetes</taxon>
        <taxon>Pleosporomycetidae</taxon>
        <taxon>Pleosporales</taxon>
        <taxon>Pleosporineae</taxon>
        <taxon>Pleosporaceae</taxon>
        <taxon>Stemphylium</taxon>
    </lineage>
</organism>
<feature type="transmembrane region" description="Helical" evidence="8">
    <location>
        <begin position="130"/>
        <end position="151"/>
    </location>
</feature>
<comment type="similarity">
    <text evidence="5">Belongs to the SAT4 family.</text>
</comment>
<dbReference type="PANTHER" id="PTHR33048:SF163">
    <property type="entry name" value="INTEGRAL MEMBRANE PROTEIN (AFU_ORTHOLOGUE AFUA_8G05510)"/>
    <property type="match status" value="1"/>
</dbReference>
<feature type="transmembrane region" description="Helical" evidence="8">
    <location>
        <begin position="94"/>
        <end position="118"/>
    </location>
</feature>
<gene>
    <name evidence="11" type="ORF">DDE83_003715</name>
</gene>
<dbReference type="EMBL" id="QGDH01000043">
    <property type="protein sequence ID" value="RAR12917.1"/>
    <property type="molecule type" value="Genomic_DNA"/>
</dbReference>
<comment type="subcellular location">
    <subcellularLocation>
        <location evidence="1">Membrane</location>
        <topology evidence="1">Multi-pass membrane protein</topology>
    </subcellularLocation>
</comment>
<dbReference type="GO" id="GO:0005840">
    <property type="term" value="C:ribosome"/>
    <property type="evidence" value="ECO:0007669"/>
    <property type="project" value="UniProtKB-KW"/>
</dbReference>
<evidence type="ECO:0000256" key="4">
    <source>
        <dbReference type="ARBA" id="ARBA00023136"/>
    </source>
</evidence>
<dbReference type="OrthoDB" id="4682787at2759"/>
<evidence type="ECO:0000313" key="11">
    <source>
        <dbReference type="EMBL" id="RAR12917.1"/>
    </source>
</evidence>
<reference evidence="12" key="1">
    <citation type="submission" date="2018-05" db="EMBL/GenBank/DDBJ databases">
        <title>Draft genome sequence of Stemphylium lycopersici strain CIDEFI 213.</title>
        <authorList>
            <person name="Medina R."/>
            <person name="Franco M.E.E."/>
            <person name="Lucentini C.G."/>
            <person name="Saparrat M.C.N."/>
            <person name="Balatti P.A."/>
        </authorList>
    </citation>
    <scope>NUCLEOTIDE SEQUENCE [LARGE SCALE GENOMIC DNA]</scope>
    <source>
        <strain evidence="12">CIDEFI 213</strain>
    </source>
</reference>
<dbReference type="Proteomes" id="UP000249619">
    <property type="component" value="Unassembled WGS sequence"/>
</dbReference>
<feature type="transmembrane region" description="Helical" evidence="8">
    <location>
        <begin position="211"/>
        <end position="238"/>
    </location>
</feature>
<evidence type="ECO:0000256" key="8">
    <source>
        <dbReference type="SAM" id="Phobius"/>
    </source>
</evidence>
<evidence type="ECO:0000259" key="9">
    <source>
        <dbReference type="Pfam" id="PF06428"/>
    </source>
</evidence>
<feature type="domain" description="Rhodopsin" evidence="10">
    <location>
        <begin position="34"/>
        <end position="274"/>
    </location>
</feature>
<keyword evidence="11" id="KW-0687">Ribonucleoprotein</keyword>
<evidence type="ECO:0000313" key="12">
    <source>
        <dbReference type="Proteomes" id="UP000249619"/>
    </source>
</evidence>
<evidence type="ECO:0000256" key="5">
    <source>
        <dbReference type="ARBA" id="ARBA00038359"/>
    </source>
</evidence>
<dbReference type="InterPro" id="IPR052337">
    <property type="entry name" value="SAT4-like"/>
</dbReference>
<evidence type="ECO:0000256" key="3">
    <source>
        <dbReference type="ARBA" id="ARBA00022989"/>
    </source>
</evidence>
<dbReference type="STRING" id="183478.A0A364N6Q2"/>
<feature type="compositionally biased region" description="Polar residues" evidence="7">
    <location>
        <begin position="562"/>
        <end position="584"/>
    </location>
</feature>
<feature type="region of interest" description="Disordered" evidence="7">
    <location>
        <begin position="548"/>
        <end position="599"/>
    </location>
</feature>
<dbReference type="GO" id="GO:0016020">
    <property type="term" value="C:membrane"/>
    <property type="evidence" value="ECO:0007669"/>
    <property type="project" value="UniProtKB-SubCell"/>
</dbReference>
<keyword evidence="12" id="KW-1185">Reference proteome</keyword>
<evidence type="ECO:0000256" key="7">
    <source>
        <dbReference type="SAM" id="MobiDB-lite"/>
    </source>
</evidence>
<protein>
    <submittedName>
        <fullName evidence="11">Ribosomal protein l32</fullName>
    </submittedName>
</protein>
<keyword evidence="6" id="KW-0175">Coiled coil</keyword>
<dbReference type="Pfam" id="PF20684">
    <property type="entry name" value="Fung_rhodopsin"/>
    <property type="match status" value="1"/>
</dbReference>
<accession>A0A364N6Q2</accession>
<feature type="compositionally biased region" description="Polar residues" evidence="7">
    <location>
        <begin position="391"/>
        <end position="401"/>
    </location>
</feature>
<dbReference type="InterPro" id="IPR049326">
    <property type="entry name" value="Rhodopsin_dom_fungi"/>
</dbReference>
<evidence type="ECO:0000256" key="2">
    <source>
        <dbReference type="ARBA" id="ARBA00022692"/>
    </source>
</evidence>
<evidence type="ECO:0000259" key="10">
    <source>
        <dbReference type="Pfam" id="PF20684"/>
    </source>
</evidence>
<dbReference type="PANTHER" id="PTHR33048">
    <property type="entry name" value="PTH11-LIKE INTEGRAL MEMBRANE PROTEIN (AFU_ORTHOLOGUE AFUA_5G11245)"/>
    <property type="match status" value="1"/>
</dbReference>
<feature type="coiled-coil region" evidence="6">
    <location>
        <begin position="608"/>
        <end position="692"/>
    </location>
</feature>
<dbReference type="SUPFAM" id="SSF144284">
    <property type="entry name" value="Sec2 N-terminal region"/>
    <property type="match status" value="1"/>
</dbReference>
<keyword evidence="2 8" id="KW-0812">Transmembrane</keyword>
<evidence type="ECO:0000256" key="1">
    <source>
        <dbReference type="ARBA" id="ARBA00004141"/>
    </source>
</evidence>
<proteinExistence type="inferred from homology"/>
<dbReference type="AlphaFoldDB" id="A0A364N6Q2"/>
<feature type="coiled-coil region" evidence="6">
    <location>
        <begin position="483"/>
        <end position="517"/>
    </location>
</feature>
<feature type="region of interest" description="Disordered" evidence="7">
    <location>
        <begin position="369"/>
        <end position="408"/>
    </location>
</feature>
<keyword evidence="11" id="KW-0689">Ribosomal protein</keyword>
<dbReference type="Pfam" id="PF06428">
    <property type="entry name" value="Sec2p"/>
    <property type="match status" value="1"/>
</dbReference>
<evidence type="ECO:0000256" key="6">
    <source>
        <dbReference type="SAM" id="Coils"/>
    </source>
</evidence>